<dbReference type="PANTHER" id="PTHR12686:SF8">
    <property type="entry name" value="EXOSOME COMPLEX COMPONENT CSL4"/>
    <property type="match status" value="1"/>
</dbReference>
<dbReference type="GO" id="GO:0005737">
    <property type="term" value="C:cytoplasm"/>
    <property type="evidence" value="ECO:0007669"/>
    <property type="project" value="UniProtKB-SubCell"/>
</dbReference>
<protein>
    <recommendedName>
        <fullName evidence="2">Exosome complex component Csl4</fullName>
    </recommendedName>
</protein>
<dbReference type="Gene3D" id="2.40.50.100">
    <property type="match status" value="1"/>
</dbReference>
<evidence type="ECO:0000313" key="5">
    <source>
        <dbReference type="EMBL" id="AKB85975.1"/>
    </source>
</evidence>
<feature type="compositionally biased region" description="Basic and acidic residues" evidence="3">
    <location>
        <begin position="1"/>
        <end position="59"/>
    </location>
</feature>
<dbReference type="Pfam" id="PF14382">
    <property type="entry name" value="ECR1_N"/>
    <property type="match status" value="1"/>
</dbReference>
<comment type="subcellular location">
    <subcellularLocation>
        <location evidence="2">Cytoplasm</location>
    </subcellularLocation>
</comment>
<dbReference type="InterPro" id="IPR012340">
    <property type="entry name" value="NA-bd_OB-fold"/>
</dbReference>
<dbReference type="Gene3D" id="2.40.50.140">
    <property type="entry name" value="Nucleic acid-binding proteins"/>
    <property type="match status" value="1"/>
</dbReference>
<evidence type="ECO:0000313" key="6">
    <source>
        <dbReference type="Proteomes" id="UP000033048"/>
    </source>
</evidence>
<evidence type="ECO:0000256" key="2">
    <source>
        <dbReference type="HAMAP-Rule" id="MF_00975"/>
    </source>
</evidence>
<keyword evidence="2" id="KW-0862">Zinc</keyword>
<comment type="similarity">
    <text evidence="2">Belongs to the CSL4 family.</text>
</comment>
<dbReference type="EMBL" id="CP009518">
    <property type="protein sequence ID" value="AKB85975.1"/>
    <property type="molecule type" value="Genomic_DNA"/>
</dbReference>
<gene>
    <name evidence="2" type="primary">csl4</name>
    <name evidence="5" type="ORF">MCMEM_1922</name>
</gene>
<proteinExistence type="inferred from homology"/>
<feature type="binding site" evidence="2">
    <location>
        <position position="242"/>
    </location>
    <ligand>
        <name>Zn(2+)</name>
        <dbReference type="ChEBI" id="CHEBI:29105"/>
    </ligand>
</feature>
<dbReference type="GO" id="GO:0006396">
    <property type="term" value="P:RNA processing"/>
    <property type="evidence" value="ECO:0007669"/>
    <property type="project" value="InterPro"/>
</dbReference>
<dbReference type="GO" id="GO:0008270">
    <property type="term" value="F:zinc ion binding"/>
    <property type="evidence" value="ECO:0007669"/>
    <property type="project" value="UniProtKB-UniRule"/>
</dbReference>
<comment type="function">
    <text evidence="2">Non-catalytic component of the exosome, which is a complex involved in RNA degradation. Increases the RNA binding and the efficiency of RNA degradation. Helpful for the interaction of the exosome with A-poor RNAs.</text>
</comment>
<dbReference type="KEGG" id="mmet:MCMEM_1922"/>
<dbReference type="InterPro" id="IPR025721">
    <property type="entry name" value="Exosome_cplx_N_dom"/>
</dbReference>
<dbReference type="SUPFAM" id="SSF50249">
    <property type="entry name" value="Nucleic acid-binding proteins"/>
    <property type="match status" value="1"/>
</dbReference>
<evidence type="ECO:0000259" key="4">
    <source>
        <dbReference type="PROSITE" id="PS50126"/>
    </source>
</evidence>
<dbReference type="HOGENOM" id="CLU_067135_1_0_2"/>
<feature type="domain" description="S1 motif" evidence="4">
    <location>
        <begin position="136"/>
        <end position="214"/>
    </location>
</feature>
<dbReference type="InterPro" id="IPR039771">
    <property type="entry name" value="Csl4"/>
</dbReference>
<dbReference type="GeneID" id="25417998"/>
<dbReference type="HAMAP" id="MF_00975">
    <property type="entry name" value="Exosome_Csl4"/>
    <property type="match status" value="1"/>
</dbReference>
<feature type="binding site" evidence="2">
    <location>
        <position position="223"/>
    </location>
    <ligand>
        <name>Zn(2+)</name>
        <dbReference type="ChEBI" id="CHEBI:29105"/>
    </ligand>
</feature>
<feature type="binding site" evidence="2">
    <location>
        <position position="239"/>
    </location>
    <ligand>
        <name>Zn(2+)</name>
        <dbReference type="ChEBI" id="CHEBI:29105"/>
    </ligand>
</feature>
<feature type="binding site" evidence="2">
    <location>
        <position position="226"/>
    </location>
    <ligand>
        <name>Zn(2+)</name>
        <dbReference type="ChEBI" id="CHEBI:29105"/>
    </ligand>
</feature>
<dbReference type="STRING" id="1434104.MCMEM_1922"/>
<evidence type="ECO:0000256" key="1">
    <source>
        <dbReference type="ARBA" id="ARBA00022835"/>
    </source>
</evidence>
<dbReference type="GO" id="GO:0006401">
    <property type="term" value="P:RNA catabolic process"/>
    <property type="evidence" value="ECO:0007669"/>
    <property type="project" value="UniProtKB-UniRule"/>
</dbReference>
<dbReference type="AlphaFoldDB" id="A0A0E3X0K2"/>
<comment type="subunit">
    <text evidence="2">Component of the archaeal exosome complex. Forms a trimer of Rrp4 and/or Csl4 subunits. The trimer associates with an hexameric ring-like arrangement composed of 3 Rrp41-Rrp42 heterodimers. Interacts with DnaG.</text>
</comment>
<dbReference type="PROSITE" id="PS50126">
    <property type="entry name" value="S1"/>
    <property type="match status" value="1"/>
</dbReference>
<name>A0A0E3X0K2_METMT</name>
<organism evidence="5 6">
    <name type="scientific">Methanococcoides methylutens MM1</name>
    <dbReference type="NCBI Taxonomy" id="1434104"/>
    <lineage>
        <taxon>Archaea</taxon>
        <taxon>Methanobacteriati</taxon>
        <taxon>Methanobacteriota</taxon>
        <taxon>Stenosarchaea group</taxon>
        <taxon>Methanomicrobia</taxon>
        <taxon>Methanosarcinales</taxon>
        <taxon>Methanosarcinaceae</taxon>
        <taxon>Methanococcoides</taxon>
    </lineage>
</organism>
<keyword evidence="2" id="KW-0479">Metal-binding</keyword>
<dbReference type="Proteomes" id="UP000033048">
    <property type="component" value="Chromosome"/>
</dbReference>
<dbReference type="NCBIfam" id="NF034126">
    <property type="entry name" value="PRK09521.1"/>
    <property type="match status" value="1"/>
</dbReference>
<evidence type="ECO:0000256" key="3">
    <source>
        <dbReference type="SAM" id="MobiDB-lite"/>
    </source>
</evidence>
<accession>A0A0E3X0K2</accession>
<dbReference type="GO" id="GO:0000178">
    <property type="term" value="C:exosome (RNase complex)"/>
    <property type="evidence" value="ECO:0007669"/>
    <property type="project" value="UniProtKB-KW"/>
</dbReference>
<keyword evidence="6" id="KW-1185">Reference proteome</keyword>
<dbReference type="SMART" id="SM00316">
    <property type="entry name" value="S1"/>
    <property type="match status" value="1"/>
</dbReference>
<feature type="region of interest" description="Disordered" evidence="3">
    <location>
        <begin position="1"/>
        <end position="76"/>
    </location>
</feature>
<dbReference type="InterPro" id="IPR003029">
    <property type="entry name" value="S1_domain"/>
</dbReference>
<dbReference type="RefSeq" id="WP_231622070.1">
    <property type="nucleotide sequence ID" value="NZ_CP009518.1"/>
</dbReference>
<dbReference type="PANTHER" id="PTHR12686">
    <property type="entry name" value="3'-5' EXORIBONUCLEASE CSL4-RELATED"/>
    <property type="match status" value="1"/>
</dbReference>
<reference evidence="5 6" key="1">
    <citation type="submission" date="2014-07" db="EMBL/GenBank/DDBJ databases">
        <title>Methanogenic archaea and the global carbon cycle.</title>
        <authorList>
            <person name="Henriksen J.R."/>
            <person name="Luke J."/>
            <person name="Reinhart S."/>
            <person name="Benedict M.N."/>
            <person name="Youngblut N.D."/>
            <person name="Metcalf M.E."/>
            <person name="Whitaker R.J."/>
            <person name="Metcalf W.W."/>
        </authorList>
    </citation>
    <scope>NUCLEOTIDE SEQUENCE [LARGE SCALE GENOMIC DNA]</scope>
    <source>
        <strain evidence="5 6">MM1</strain>
    </source>
</reference>
<dbReference type="SUPFAM" id="SSF110324">
    <property type="entry name" value="Ribosomal L27 protein-like"/>
    <property type="match status" value="1"/>
</dbReference>
<dbReference type="InterPro" id="IPR030850">
    <property type="entry name" value="Exosome_Csl4_arc"/>
</dbReference>
<keyword evidence="1 2" id="KW-0271">Exosome</keyword>
<dbReference type="GO" id="GO:0003676">
    <property type="term" value="F:nucleic acid binding"/>
    <property type="evidence" value="ECO:0007669"/>
    <property type="project" value="InterPro"/>
</dbReference>
<sequence>MAEKKTGGRESNRAPKRENAPRKDNRDSRDSRKDGRGQRRDKRDSRKDNRGRPRQKQEPEPEPEVEELEHISPEEKTFVLPGDLIGTTEEFEAGDNTFTVRGDIHSLATGHVMVNKKRRKVSVKPVTSTPPTIGRGDVIVGTIMNVRDSMALVQIGGIKGNDGREFINPGIAAIHVSNVKESYVKEMSQEFSVSDVVKAKIINTENMRMTTAGDDLGVMSASCSNCGTTLKLDDKRLKCPECGHVESRKLSSGYGTGII</sequence>
<dbReference type="Gene3D" id="2.20.70.10">
    <property type="match status" value="1"/>
</dbReference>
<keyword evidence="2" id="KW-0963">Cytoplasm</keyword>